<dbReference type="Gene3D" id="3.40.50.12230">
    <property type="match status" value="1"/>
</dbReference>
<dbReference type="InterPro" id="IPR002376">
    <property type="entry name" value="Formyl_transf_N"/>
</dbReference>
<dbReference type="EC" id="2.1.2.9" evidence="2 5"/>
<dbReference type="PANTHER" id="PTHR11138:SF5">
    <property type="entry name" value="METHIONYL-TRNA FORMYLTRANSFERASE, MITOCHONDRIAL"/>
    <property type="match status" value="1"/>
</dbReference>
<dbReference type="Pfam" id="PF02911">
    <property type="entry name" value="Formyl_trans_C"/>
    <property type="match status" value="1"/>
</dbReference>
<name>W4LLE3_9BACT</name>
<dbReference type="InterPro" id="IPR005793">
    <property type="entry name" value="Formyl_trans_C"/>
</dbReference>
<dbReference type="GO" id="GO:0005829">
    <property type="term" value="C:cytosol"/>
    <property type="evidence" value="ECO:0007669"/>
    <property type="project" value="TreeGrafter"/>
</dbReference>
<dbReference type="PANTHER" id="PTHR11138">
    <property type="entry name" value="METHIONYL-TRNA FORMYLTRANSFERASE"/>
    <property type="match status" value="1"/>
</dbReference>
<evidence type="ECO:0000256" key="2">
    <source>
        <dbReference type="ARBA" id="ARBA00012261"/>
    </source>
</evidence>
<dbReference type="InterPro" id="IPR011034">
    <property type="entry name" value="Formyl_transferase-like_C_sf"/>
</dbReference>
<dbReference type="EMBL" id="AZHX01001971">
    <property type="protein sequence ID" value="ETW98176.1"/>
    <property type="molecule type" value="Genomic_DNA"/>
</dbReference>
<gene>
    <name evidence="5" type="primary">fmt</name>
    <name evidence="8" type="ORF">ETSY2_43175</name>
</gene>
<evidence type="ECO:0000259" key="6">
    <source>
        <dbReference type="Pfam" id="PF00551"/>
    </source>
</evidence>
<feature type="binding site" evidence="5">
    <location>
        <begin position="111"/>
        <end position="114"/>
    </location>
    <ligand>
        <name>(6S)-5,6,7,8-tetrahydrofolate</name>
        <dbReference type="ChEBI" id="CHEBI:57453"/>
    </ligand>
</feature>
<keyword evidence="9" id="KW-1185">Reference proteome</keyword>
<comment type="similarity">
    <text evidence="1 5">Belongs to the Fmt family.</text>
</comment>
<evidence type="ECO:0000259" key="7">
    <source>
        <dbReference type="Pfam" id="PF02911"/>
    </source>
</evidence>
<dbReference type="InterPro" id="IPR036477">
    <property type="entry name" value="Formyl_transf_N_sf"/>
</dbReference>
<organism evidence="8 9">
    <name type="scientific">Candidatus Entotheonella gemina</name>
    <dbReference type="NCBI Taxonomy" id="1429439"/>
    <lineage>
        <taxon>Bacteria</taxon>
        <taxon>Pseudomonadati</taxon>
        <taxon>Nitrospinota/Tectimicrobiota group</taxon>
        <taxon>Candidatus Tectimicrobiota</taxon>
        <taxon>Candidatus Entotheonellia</taxon>
        <taxon>Candidatus Entotheonellales</taxon>
        <taxon>Candidatus Entotheonellaceae</taxon>
        <taxon>Candidatus Entotheonella</taxon>
    </lineage>
</organism>
<evidence type="ECO:0000256" key="3">
    <source>
        <dbReference type="ARBA" id="ARBA00022679"/>
    </source>
</evidence>
<protein>
    <recommendedName>
        <fullName evidence="2 5">Methionyl-tRNA formyltransferase</fullName>
        <ecNumber evidence="2 5">2.1.2.9</ecNumber>
    </recommendedName>
</protein>
<comment type="caution">
    <text evidence="8">The sequence shown here is derived from an EMBL/GenBank/DDBJ whole genome shotgun (WGS) entry which is preliminary data.</text>
</comment>
<evidence type="ECO:0000256" key="1">
    <source>
        <dbReference type="ARBA" id="ARBA00010699"/>
    </source>
</evidence>
<dbReference type="InterPro" id="IPR005794">
    <property type="entry name" value="Fmt"/>
</dbReference>
<sequence>MRFLFMGTAEFACPALQALVASEHEALAVVTQPDRPRGRGRQPAMPPVKRVALELDANLPILQPVRLRRSAVIDELAAFEPDIIVVVAYGNILPPRVLTLPPYGCVNLHGSLLPKYRGAAPINWALINGETESGYTIIQMDEHVDTGPMLSHEAFEVPPDEDAMSLGQRMAELGAKGMVRVLSALERGGLQAQPQPEEGASQAPKLTRELGRPDWREPAWSLHNRVRGLVPWPGCTARYGDLEVKIWRTAVAVDQAPDTAPPGTVVSITAEGVGVACGDRQQLLIQDLQPANRRRMTAQAFAQGYRLRQGDCFG</sequence>
<dbReference type="InterPro" id="IPR001555">
    <property type="entry name" value="GART_AS"/>
</dbReference>
<dbReference type="GO" id="GO:0004479">
    <property type="term" value="F:methionyl-tRNA formyltransferase activity"/>
    <property type="evidence" value="ECO:0007669"/>
    <property type="project" value="UniProtKB-UniRule"/>
</dbReference>
<accession>W4LLE3</accession>
<dbReference type="InterPro" id="IPR041711">
    <property type="entry name" value="Met-tRNA-FMT_N"/>
</dbReference>
<proteinExistence type="inferred from homology"/>
<dbReference type="NCBIfam" id="TIGR00460">
    <property type="entry name" value="fmt"/>
    <property type="match status" value="1"/>
</dbReference>
<evidence type="ECO:0000313" key="9">
    <source>
        <dbReference type="Proteomes" id="UP000019140"/>
    </source>
</evidence>
<dbReference type="AlphaFoldDB" id="W4LLE3"/>
<dbReference type="HAMAP" id="MF_00182">
    <property type="entry name" value="Formyl_trans"/>
    <property type="match status" value="1"/>
</dbReference>
<dbReference type="CDD" id="cd08646">
    <property type="entry name" value="FMT_core_Met-tRNA-FMT_N"/>
    <property type="match status" value="1"/>
</dbReference>
<dbReference type="PATRIC" id="fig|1429439.4.peg.7222"/>
<feature type="domain" description="Formyl transferase N-terminal" evidence="6">
    <location>
        <begin position="1"/>
        <end position="182"/>
    </location>
</feature>
<dbReference type="Proteomes" id="UP000019140">
    <property type="component" value="Unassembled WGS sequence"/>
</dbReference>
<keyword evidence="4 5" id="KW-0648">Protein biosynthesis</keyword>
<dbReference type="InterPro" id="IPR044135">
    <property type="entry name" value="Met-tRNA-FMT_C"/>
</dbReference>
<evidence type="ECO:0000256" key="5">
    <source>
        <dbReference type="HAMAP-Rule" id="MF_00182"/>
    </source>
</evidence>
<dbReference type="CDD" id="cd08704">
    <property type="entry name" value="Met_tRNA_FMT_C"/>
    <property type="match status" value="1"/>
</dbReference>
<dbReference type="Pfam" id="PF00551">
    <property type="entry name" value="Formyl_trans_N"/>
    <property type="match status" value="1"/>
</dbReference>
<reference evidence="8 9" key="1">
    <citation type="journal article" date="2014" name="Nature">
        <title>An environmental bacterial taxon with a large and distinct metabolic repertoire.</title>
        <authorList>
            <person name="Wilson M.C."/>
            <person name="Mori T."/>
            <person name="Ruckert C."/>
            <person name="Uria A.R."/>
            <person name="Helf M.J."/>
            <person name="Takada K."/>
            <person name="Gernert C."/>
            <person name="Steffens U.A."/>
            <person name="Heycke N."/>
            <person name="Schmitt S."/>
            <person name="Rinke C."/>
            <person name="Helfrich E.J."/>
            <person name="Brachmann A.O."/>
            <person name="Gurgui C."/>
            <person name="Wakimoto T."/>
            <person name="Kracht M."/>
            <person name="Crusemann M."/>
            <person name="Hentschel U."/>
            <person name="Abe I."/>
            <person name="Matsunaga S."/>
            <person name="Kalinowski J."/>
            <person name="Takeyama H."/>
            <person name="Piel J."/>
        </authorList>
    </citation>
    <scope>NUCLEOTIDE SEQUENCE [LARGE SCALE GENOMIC DNA]</scope>
    <source>
        <strain evidence="9">TSY2</strain>
    </source>
</reference>
<evidence type="ECO:0000256" key="4">
    <source>
        <dbReference type="ARBA" id="ARBA00022917"/>
    </source>
</evidence>
<dbReference type="HOGENOM" id="CLU_033347_1_1_7"/>
<dbReference type="PROSITE" id="PS00373">
    <property type="entry name" value="GART"/>
    <property type="match status" value="1"/>
</dbReference>
<feature type="domain" description="Formyl transferase C-terminal" evidence="7">
    <location>
        <begin position="205"/>
        <end position="306"/>
    </location>
</feature>
<dbReference type="SUPFAM" id="SSF50486">
    <property type="entry name" value="FMT C-terminal domain-like"/>
    <property type="match status" value="1"/>
</dbReference>
<comment type="catalytic activity">
    <reaction evidence="5">
        <text>L-methionyl-tRNA(fMet) + (6R)-10-formyltetrahydrofolate = N-formyl-L-methionyl-tRNA(fMet) + (6S)-5,6,7,8-tetrahydrofolate + H(+)</text>
        <dbReference type="Rhea" id="RHEA:24380"/>
        <dbReference type="Rhea" id="RHEA-COMP:9952"/>
        <dbReference type="Rhea" id="RHEA-COMP:9953"/>
        <dbReference type="ChEBI" id="CHEBI:15378"/>
        <dbReference type="ChEBI" id="CHEBI:57453"/>
        <dbReference type="ChEBI" id="CHEBI:78530"/>
        <dbReference type="ChEBI" id="CHEBI:78844"/>
        <dbReference type="ChEBI" id="CHEBI:195366"/>
        <dbReference type="EC" id="2.1.2.9"/>
    </reaction>
</comment>
<evidence type="ECO:0000313" key="8">
    <source>
        <dbReference type="EMBL" id="ETW98176.1"/>
    </source>
</evidence>
<comment type="function">
    <text evidence="5">Attaches a formyl group to the free amino group of methionyl-tRNA(fMet). The formyl group appears to play a dual role in the initiator identity of N-formylmethionyl-tRNA by promoting its recognition by IF2 and preventing the misappropriation of this tRNA by the elongation apparatus.</text>
</comment>
<dbReference type="SUPFAM" id="SSF53328">
    <property type="entry name" value="Formyltransferase"/>
    <property type="match status" value="1"/>
</dbReference>
<keyword evidence="3 5" id="KW-0808">Transferase</keyword>